<dbReference type="Proteomes" id="UP001202134">
    <property type="component" value="Unassembled WGS sequence"/>
</dbReference>
<comment type="caution">
    <text evidence="10">The sequence shown here is derived from an EMBL/GenBank/DDBJ whole genome shotgun (WGS) entry which is preliminary data.</text>
</comment>
<organism evidence="10 11">
    <name type="scientific">Shewanella electrodiphila</name>
    <dbReference type="NCBI Taxonomy" id="934143"/>
    <lineage>
        <taxon>Bacteria</taxon>
        <taxon>Pseudomonadati</taxon>
        <taxon>Pseudomonadota</taxon>
        <taxon>Gammaproteobacteria</taxon>
        <taxon>Alteromonadales</taxon>
        <taxon>Shewanellaceae</taxon>
        <taxon>Shewanella</taxon>
    </lineage>
</organism>
<dbReference type="CDD" id="cd05537">
    <property type="entry name" value="POLBc_Pol_II"/>
    <property type="match status" value="1"/>
</dbReference>
<keyword evidence="7" id="KW-0235">DNA replication</keyword>
<dbReference type="InterPro" id="IPR023211">
    <property type="entry name" value="DNA_pol_palm_dom_sf"/>
</dbReference>
<dbReference type="SUPFAM" id="SSF53098">
    <property type="entry name" value="Ribonuclease H-like"/>
    <property type="match status" value="1"/>
</dbReference>
<evidence type="ECO:0000256" key="3">
    <source>
        <dbReference type="ARBA" id="ARBA00022695"/>
    </source>
</evidence>
<keyword evidence="11" id="KW-1185">Reference proteome</keyword>
<evidence type="ECO:0000256" key="7">
    <source>
        <dbReference type="RuleBase" id="RU000442"/>
    </source>
</evidence>
<accession>A0ABT0KQV7</accession>
<dbReference type="InterPro" id="IPR006172">
    <property type="entry name" value="DNA-dir_DNA_pol_B"/>
</dbReference>
<dbReference type="InterPro" id="IPR012337">
    <property type="entry name" value="RNaseH-like_sf"/>
</dbReference>
<dbReference type="EMBL" id="JAKIKU010000006">
    <property type="protein sequence ID" value="MCL1046174.1"/>
    <property type="molecule type" value="Genomic_DNA"/>
</dbReference>
<dbReference type="PANTHER" id="PTHR10322:SF23">
    <property type="entry name" value="DNA POLYMERASE DELTA CATALYTIC SUBUNIT"/>
    <property type="match status" value="1"/>
</dbReference>
<dbReference type="PANTHER" id="PTHR10322">
    <property type="entry name" value="DNA POLYMERASE CATALYTIC SUBUNIT"/>
    <property type="match status" value="1"/>
</dbReference>
<evidence type="ECO:0000256" key="1">
    <source>
        <dbReference type="ARBA" id="ARBA00005755"/>
    </source>
</evidence>
<dbReference type="GO" id="GO:0003887">
    <property type="term" value="F:DNA-directed DNA polymerase activity"/>
    <property type="evidence" value="ECO:0007669"/>
    <property type="project" value="UniProtKB-EC"/>
</dbReference>
<dbReference type="InterPro" id="IPR043502">
    <property type="entry name" value="DNA/RNA_pol_sf"/>
</dbReference>
<dbReference type="InterPro" id="IPR036397">
    <property type="entry name" value="RNaseH_sf"/>
</dbReference>
<dbReference type="PRINTS" id="PR00106">
    <property type="entry name" value="DNAPOLB"/>
</dbReference>
<sequence length="839" mass="95163">MTIQNSIGTDTSTSTKTNNDALLSIKGRVLTRHATYRHGRLMLQYYIKTETGPALIELEQAEVICFCRQSDSELILGHFNSGIRIEPISLKNFKHQAVSCIYLKSTTVQKQLLRIANDAGIEIYEADIRAEQRYLIERFIALDAEFIVSADSSSAETPLSLTEVATFASASHSNDSLACYAAFKTRKADLAIPLSMISLDFECSPSGELYSVGLYGSQSALDNQSPLYKKVIMLGRPDFDADEINESDDSFEYIQWVDDEVALIHQLIHWFNEYDPDIIIGWAVVTFDLALLYRRCQYHRIPLLIGRGGTELTWKVEDKFRPETLSLPGRVVLDGIDWIKAAFYQFERYSLEHVSQHLLEEGKAIDHVENRGQEICHLFANDKKALAFYNLTDCRLVWDIFEKTQLLAFALERAKLTGLEFGRVGASVAAFNNLYLPHLHRSGYVAPARATSHGLESPGGYVMDSIPGFYKDVLVLDFKSLYPSIIRTFLIDPKGLIEAENQLKEHTVPGFLEAQFSRDNPILPKLIAQLAAQRELAKLNHDKPLSQAIKIIMNSLYGVLGSKGCVFHDAKLASSITMRGHQIMKQTKTWIEAEGYKVIYGDTDSTFVWLGQHHQIEDIAKLGNKLAKMVTDKWTKTCKEQYRIESYLELEFESHFKQFVMPTLRGSDAGSKKRYVGATEDKEGQIELTFKGMEQVRSDWSPVARRIQYRLYFLLFTKGDVKAYLQQELQDLDDGKLDDELIFRKRLKRHVEEYTAKSSPHVKAAIRLCQLTGNDKAGKRGTMIEYRMTLNGAQPIEATGEKIDYQYYVEKQIKPIAEPVLALVGEGFESLSSNQMMLI</sequence>
<feature type="domain" description="DNA-directed DNA polymerase family B multifunctional" evidence="8">
    <location>
        <begin position="436"/>
        <end position="812"/>
    </location>
</feature>
<dbReference type="Pfam" id="PF00136">
    <property type="entry name" value="DNA_pol_B"/>
    <property type="match status" value="1"/>
</dbReference>
<name>A0ABT0KQV7_9GAMM</name>
<dbReference type="InterPro" id="IPR042087">
    <property type="entry name" value="DNA_pol_B_thumb"/>
</dbReference>
<reference evidence="10 11" key="1">
    <citation type="submission" date="2022-01" db="EMBL/GenBank/DDBJ databases">
        <title>Whole genome-based taxonomy of the Shewanellaceae.</title>
        <authorList>
            <person name="Martin-Rodriguez A.J."/>
        </authorList>
    </citation>
    <scope>NUCLEOTIDE SEQUENCE [LARGE SCALE GENOMIC DNA]</scope>
    <source>
        <strain evidence="10 11">DSM 24955</strain>
    </source>
</reference>
<dbReference type="InterPro" id="IPR006133">
    <property type="entry name" value="DNA-dir_DNA_pol_B_exonuc"/>
</dbReference>
<keyword evidence="3 7" id="KW-0548">Nucleotidyltransferase</keyword>
<dbReference type="EC" id="2.7.7.7" evidence="7"/>
<dbReference type="Gene3D" id="3.90.1600.10">
    <property type="entry name" value="Palm domain of DNA polymerase"/>
    <property type="match status" value="2"/>
</dbReference>
<evidence type="ECO:0000256" key="4">
    <source>
        <dbReference type="ARBA" id="ARBA00022932"/>
    </source>
</evidence>
<evidence type="ECO:0000313" key="11">
    <source>
        <dbReference type="Proteomes" id="UP001202134"/>
    </source>
</evidence>
<evidence type="ECO:0000256" key="2">
    <source>
        <dbReference type="ARBA" id="ARBA00022679"/>
    </source>
</evidence>
<comment type="catalytic activity">
    <reaction evidence="6 7">
        <text>DNA(n) + a 2'-deoxyribonucleoside 5'-triphosphate = DNA(n+1) + diphosphate</text>
        <dbReference type="Rhea" id="RHEA:22508"/>
        <dbReference type="Rhea" id="RHEA-COMP:17339"/>
        <dbReference type="Rhea" id="RHEA-COMP:17340"/>
        <dbReference type="ChEBI" id="CHEBI:33019"/>
        <dbReference type="ChEBI" id="CHEBI:61560"/>
        <dbReference type="ChEBI" id="CHEBI:173112"/>
        <dbReference type="EC" id="2.7.7.7"/>
    </reaction>
</comment>
<evidence type="ECO:0000259" key="9">
    <source>
        <dbReference type="Pfam" id="PF03104"/>
    </source>
</evidence>
<dbReference type="InterPro" id="IPR006134">
    <property type="entry name" value="DNA-dir_DNA_pol_B_multi_dom"/>
</dbReference>
<dbReference type="Pfam" id="PF03104">
    <property type="entry name" value="DNA_pol_B_exo1"/>
    <property type="match status" value="1"/>
</dbReference>
<evidence type="ECO:0000259" key="8">
    <source>
        <dbReference type="Pfam" id="PF00136"/>
    </source>
</evidence>
<dbReference type="InterPro" id="IPR050240">
    <property type="entry name" value="DNA_pol_type-B"/>
</dbReference>
<dbReference type="SMART" id="SM00486">
    <property type="entry name" value="POLBc"/>
    <property type="match status" value="1"/>
</dbReference>
<comment type="similarity">
    <text evidence="1 7">Belongs to the DNA polymerase type-B family.</text>
</comment>
<evidence type="ECO:0000313" key="10">
    <source>
        <dbReference type="EMBL" id="MCL1046174.1"/>
    </source>
</evidence>
<feature type="domain" description="DNA-directed DNA polymerase family B exonuclease" evidence="9">
    <location>
        <begin position="122"/>
        <end position="354"/>
    </location>
</feature>
<evidence type="ECO:0000256" key="6">
    <source>
        <dbReference type="ARBA" id="ARBA00049244"/>
    </source>
</evidence>
<dbReference type="PROSITE" id="PS00116">
    <property type="entry name" value="DNA_POLYMERASE_B"/>
    <property type="match status" value="1"/>
</dbReference>
<proteinExistence type="inferred from homology"/>
<dbReference type="SUPFAM" id="SSF56672">
    <property type="entry name" value="DNA/RNA polymerases"/>
    <property type="match status" value="1"/>
</dbReference>
<keyword evidence="2 7" id="KW-0808">Transferase</keyword>
<gene>
    <name evidence="10" type="ORF">L2737_12660</name>
</gene>
<protein>
    <recommendedName>
        <fullName evidence="7">DNA polymerase</fullName>
        <ecNumber evidence="7">2.7.7.7</ecNumber>
    </recommendedName>
</protein>
<dbReference type="Gene3D" id="1.10.132.60">
    <property type="entry name" value="DNA polymerase family B, C-terminal domain"/>
    <property type="match status" value="1"/>
</dbReference>
<dbReference type="NCBIfam" id="NF004421">
    <property type="entry name" value="PRK05762.1-2"/>
    <property type="match status" value="1"/>
</dbReference>
<keyword evidence="4 7" id="KW-0239">DNA-directed DNA polymerase</keyword>
<evidence type="ECO:0000256" key="5">
    <source>
        <dbReference type="ARBA" id="ARBA00023125"/>
    </source>
</evidence>
<dbReference type="InterPro" id="IPR017964">
    <property type="entry name" value="DNA-dir_DNA_pol_B_CS"/>
</dbReference>
<dbReference type="CDD" id="cd05784">
    <property type="entry name" value="DNA_polB_II_exo"/>
    <property type="match status" value="1"/>
</dbReference>
<dbReference type="Gene3D" id="3.30.420.10">
    <property type="entry name" value="Ribonuclease H-like superfamily/Ribonuclease H"/>
    <property type="match status" value="1"/>
</dbReference>
<keyword evidence="5 7" id="KW-0238">DNA-binding</keyword>
<dbReference type="RefSeq" id="WP_248955945.1">
    <property type="nucleotide sequence ID" value="NZ_JAKIKU010000006.1"/>
</dbReference>
<dbReference type="Gene3D" id="2.40.50.590">
    <property type="match status" value="1"/>
</dbReference>